<protein>
    <submittedName>
        <fullName evidence="3">Uncharacterized protein LOC34624048</fullName>
    </submittedName>
</protein>
<evidence type="ECO:0000313" key="3">
    <source>
        <dbReference type="RefSeq" id="XP_022593099.2"/>
    </source>
</evidence>
<evidence type="ECO:0000256" key="1">
    <source>
        <dbReference type="SAM" id="MobiDB-lite"/>
    </source>
</evidence>
<dbReference type="AlphaFoldDB" id="A0A6P5WEW6"/>
<dbReference type="Proteomes" id="UP000515125">
    <property type="component" value="Unplaced"/>
</dbReference>
<name>A0A6P5WEW6_9EIME</name>
<feature type="compositionally biased region" description="Basic and acidic residues" evidence="1">
    <location>
        <begin position="157"/>
        <end position="166"/>
    </location>
</feature>
<evidence type="ECO:0000313" key="2">
    <source>
        <dbReference type="Proteomes" id="UP000515125"/>
    </source>
</evidence>
<proteinExistence type="predicted"/>
<organism evidence="2 3">
    <name type="scientific">Cyclospora cayetanensis</name>
    <dbReference type="NCBI Taxonomy" id="88456"/>
    <lineage>
        <taxon>Eukaryota</taxon>
        <taxon>Sar</taxon>
        <taxon>Alveolata</taxon>
        <taxon>Apicomplexa</taxon>
        <taxon>Conoidasida</taxon>
        <taxon>Coccidia</taxon>
        <taxon>Eucoccidiorida</taxon>
        <taxon>Eimeriorina</taxon>
        <taxon>Eimeriidae</taxon>
        <taxon>Cyclospora</taxon>
    </lineage>
</organism>
<feature type="region of interest" description="Disordered" evidence="1">
    <location>
        <begin position="154"/>
        <end position="174"/>
    </location>
</feature>
<gene>
    <name evidence="3" type="primary">LOC34624048</name>
</gene>
<dbReference type="RefSeq" id="XP_022593099.2">
    <property type="nucleotide sequence ID" value="XM_022737146.2"/>
</dbReference>
<keyword evidence="2" id="KW-1185">Reference proteome</keyword>
<reference evidence="3" key="1">
    <citation type="submission" date="2025-08" db="UniProtKB">
        <authorList>
            <consortium name="RefSeq"/>
        </authorList>
    </citation>
    <scope>IDENTIFICATION</scope>
</reference>
<sequence>MKGTLFGSWDCLKYLCRIHVSYSNRRPETSQNAKDLILRLTSQKVQRCHPQLQVTWEMLDYDAPATVEATLVNGRKHKQLLEGFSSAQRREIVDKWRFKANLEPWEEVLAPKLPEGQAPASPGGDSPDLGSTVESVTGAHCCYLYIGLESAESSIGKSDEAKDGGAEKTPFLGF</sequence>
<dbReference type="OrthoDB" id="433917at2759"/>
<accession>A0A6P5WEW6</accession>
<dbReference type="GeneID" id="34624048"/>
<dbReference type="Gene3D" id="3.40.30.10">
    <property type="entry name" value="Glutaredoxin"/>
    <property type="match status" value="1"/>
</dbReference>